<protein>
    <recommendedName>
        <fullName evidence="3">Cilia- and flagella-associated protein 58 central coiled coil domain-containing protein</fullName>
    </recommendedName>
</protein>
<evidence type="ECO:0000256" key="1">
    <source>
        <dbReference type="ARBA" id="ARBA00023054"/>
    </source>
</evidence>
<dbReference type="AlphaFoldDB" id="A0A1Y2ED34"/>
<proteinExistence type="predicted"/>
<dbReference type="GO" id="GO:0005856">
    <property type="term" value="C:cytoskeleton"/>
    <property type="evidence" value="ECO:0007669"/>
    <property type="project" value="TreeGrafter"/>
</dbReference>
<organism evidence="4 5">
    <name type="scientific">Neocallimastix californiae</name>
    <dbReference type="NCBI Taxonomy" id="1754190"/>
    <lineage>
        <taxon>Eukaryota</taxon>
        <taxon>Fungi</taxon>
        <taxon>Fungi incertae sedis</taxon>
        <taxon>Chytridiomycota</taxon>
        <taxon>Chytridiomycota incertae sedis</taxon>
        <taxon>Neocallimastigomycetes</taxon>
        <taxon>Neocallimastigales</taxon>
        <taxon>Neocallimastigaceae</taxon>
        <taxon>Neocallimastix</taxon>
    </lineage>
</organism>
<gene>
    <name evidence="4" type="ORF">LY90DRAFT_211378</name>
</gene>
<feature type="coiled-coil region" evidence="2">
    <location>
        <begin position="218"/>
        <end position="259"/>
    </location>
</feature>
<evidence type="ECO:0000256" key="2">
    <source>
        <dbReference type="SAM" id="Coils"/>
    </source>
</evidence>
<feature type="coiled-coil region" evidence="2">
    <location>
        <begin position="72"/>
        <end position="109"/>
    </location>
</feature>
<comment type="caution">
    <text evidence="4">The sequence shown here is derived from an EMBL/GenBank/DDBJ whole genome shotgun (WGS) entry which is preliminary data.</text>
</comment>
<evidence type="ECO:0000313" key="4">
    <source>
        <dbReference type="EMBL" id="ORY69224.1"/>
    </source>
</evidence>
<dbReference type="InterPro" id="IPR049270">
    <property type="entry name" value="CFAP58_CC"/>
</dbReference>
<evidence type="ECO:0000259" key="3">
    <source>
        <dbReference type="Pfam" id="PF21771"/>
    </source>
</evidence>
<accession>A0A1Y2ED34</accession>
<keyword evidence="5" id="KW-1185">Reference proteome</keyword>
<dbReference type="OrthoDB" id="264785at2759"/>
<dbReference type="STRING" id="1754190.A0A1Y2ED34"/>
<dbReference type="PANTHER" id="PTHR32083:SF0">
    <property type="entry name" value="CILIA AND FLAGELLA-ASSOCIATED PROTEIN 58"/>
    <property type="match status" value="1"/>
</dbReference>
<evidence type="ECO:0000313" key="5">
    <source>
        <dbReference type="Proteomes" id="UP000193920"/>
    </source>
</evidence>
<dbReference type="PANTHER" id="PTHR32083">
    <property type="entry name" value="CILIA AND FLAGELLA-ASSOCIATED PROTEIN 58-RELATED"/>
    <property type="match status" value="1"/>
</dbReference>
<keyword evidence="1 2" id="KW-0175">Coiled coil</keyword>
<reference evidence="4 5" key="1">
    <citation type="submission" date="2016-08" db="EMBL/GenBank/DDBJ databases">
        <title>A Parts List for Fungal Cellulosomes Revealed by Comparative Genomics.</title>
        <authorList>
            <consortium name="DOE Joint Genome Institute"/>
            <person name="Haitjema C.H."/>
            <person name="Gilmore S.P."/>
            <person name="Henske J.K."/>
            <person name="Solomon K.V."/>
            <person name="De Groot R."/>
            <person name="Kuo A."/>
            <person name="Mondo S.J."/>
            <person name="Salamov A.A."/>
            <person name="Labutti K."/>
            <person name="Zhao Z."/>
            <person name="Chiniquy J."/>
            <person name="Barry K."/>
            <person name="Brewer H.M."/>
            <person name="Purvine S.O."/>
            <person name="Wright A.T."/>
            <person name="Boxma B."/>
            <person name="Van Alen T."/>
            <person name="Hackstein J.H."/>
            <person name="Baker S.E."/>
            <person name="Grigoriev I.V."/>
            <person name="O'Malley M.A."/>
        </authorList>
    </citation>
    <scope>NUCLEOTIDE SEQUENCE [LARGE SCALE GENOMIC DNA]</scope>
    <source>
        <strain evidence="4 5">G1</strain>
    </source>
</reference>
<sequence>MAQSQILEQNQLRRVIIEADKEKMKQRKELENLVQQRDFLDNFQKKLNDEIVLLYEKLKIQSSALSKGEMQYQDRIEDIRVLKLEIKKLRSEKALLQTETRNIAKLKAEVFYLQKEYLRETTKVKVLEEELESPMNVHRWRKLAAADPTSFELITKTQTLQKRLIAKTEEVVEKELLLQQTKKLYEEVKEMLRRAPGPEVLMNLRKFKEALRYKTREAKALASELNMYHSQINEYKLEIERLNKEIQDLKKKFYSKIQRKNNNKIIPIDIKKNIGNIKRTGGGFKFDLQNPHHEESEEMYSLTEQVVNSNNNLVTV</sequence>
<name>A0A1Y2ED34_9FUNG</name>
<dbReference type="Pfam" id="PF21771">
    <property type="entry name" value="CFAP58_CC"/>
    <property type="match status" value="1"/>
</dbReference>
<dbReference type="Proteomes" id="UP000193920">
    <property type="component" value="Unassembled WGS sequence"/>
</dbReference>
<feature type="domain" description="Cilia- and flagella-associated protein 58 central coiled coil" evidence="3">
    <location>
        <begin position="5"/>
        <end position="96"/>
    </location>
</feature>
<dbReference type="EMBL" id="MCOG01000045">
    <property type="protein sequence ID" value="ORY69224.1"/>
    <property type="molecule type" value="Genomic_DNA"/>
</dbReference>